<evidence type="ECO:0000313" key="3">
    <source>
        <dbReference type="Proteomes" id="UP001274830"/>
    </source>
</evidence>
<comment type="caution">
    <text evidence="2">The sequence shown here is derived from an EMBL/GenBank/DDBJ whole genome shotgun (WGS) entry which is preliminary data.</text>
</comment>
<proteinExistence type="predicted"/>
<accession>A0AAE0WU11</accession>
<evidence type="ECO:0000259" key="1">
    <source>
        <dbReference type="PROSITE" id="PS51677"/>
    </source>
</evidence>
<dbReference type="SUPFAM" id="SSF88713">
    <property type="entry name" value="Glycoside hydrolase/deacetylase"/>
    <property type="match status" value="1"/>
</dbReference>
<dbReference type="PANTHER" id="PTHR43123:SF1">
    <property type="entry name" value="POLYSACCHARIDE DEACETYLASE-RELATED"/>
    <property type="match status" value="1"/>
</dbReference>
<dbReference type="EMBL" id="JAUTXT010000006">
    <property type="protein sequence ID" value="KAK3677793.1"/>
    <property type="molecule type" value="Genomic_DNA"/>
</dbReference>
<dbReference type="Pfam" id="PF01522">
    <property type="entry name" value="Polysacc_deac_1"/>
    <property type="match status" value="1"/>
</dbReference>
<evidence type="ECO:0000313" key="2">
    <source>
        <dbReference type="EMBL" id="KAK3677793.1"/>
    </source>
</evidence>
<reference evidence="2" key="1">
    <citation type="submission" date="2023-07" db="EMBL/GenBank/DDBJ databases">
        <title>Black Yeasts Isolated from many extreme environments.</title>
        <authorList>
            <person name="Coleine C."/>
            <person name="Stajich J.E."/>
            <person name="Selbmann L."/>
        </authorList>
    </citation>
    <scope>NUCLEOTIDE SEQUENCE</scope>
    <source>
        <strain evidence="2">CCFEE 5485</strain>
    </source>
</reference>
<gene>
    <name evidence="2" type="ORF">LTR78_002643</name>
</gene>
<dbReference type="InterPro" id="IPR011330">
    <property type="entry name" value="Glyco_hydro/deAcase_b/a-brl"/>
</dbReference>
<dbReference type="Proteomes" id="UP001274830">
    <property type="component" value="Unassembled WGS sequence"/>
</dbReference>
<dbReference type="Gene3D" id="3.20.20.370">
    <property type="entry name" value="Glycoside hydrolase/deacetylase"/>
    <property type="match status" value="1"/>
</dbReference>
<dbReference type="GO" id="GO:0016810">
    <property type="term" value="F:hydrolase activity, acting on carbon-nitrogen (but not peptide) bonds"/>
    <property type="evidence" value="ECO:0007669"/>
    <property type="project" value="InterPro"/>
</dbReference>
<feature type="domain" description="NodB homology" evidence="1">
    <location>
        <begin position="79"/>
        <end position="324"/>
    </location>
</feature>
<dbReference type="GO" id="GO:0005975">
    <property type="term" value="P:carbohydrate metabolic process"/>
    <property type="evidence" value="ECO:0007669"/>
    <property type="project" value="InterPro"/>
</dbReference>
<dbReference type="PANTHER" id="PTHR43123">
    <property type="entry name" value="POLYSACCHARIDE DEACETYLASE-RELATED"/>
    <property type="match status" value="1"/>
</dbReference>
<name>A0AAE0WU11_9PEZI</name>
<dbReference type="AlphaFoldDB" id="A0AAE0WU11"/>
<protein>
    <recommendedName>
        <fullName evidence="1">NodB homology domain-containing protein</fullName>
    </recommendedName>
</protein>
<sequence length="341" mass="38485">MDMANAYDNSIDLQPPRDLIGYGPNPPNPHWPNNAKIALSFVINYEEGGEYSLVNGDTRSETYLSEIVGGLPRHGARNTNIESEYEYGSRAGIWRLLRLFGDKGVRGTVFGVGRALELNPEVGRVCAGMGWEVGCHGWRWIDYHDVPETEERAQIERCIDLSMDQTGRAPTGWYVGRLSPRSQLLILEMYRERGLELLWMSDSYADDLPYYQSLPQLETGLSSRDAGAGGDGDGEGRNKALLILPYSLDTNDFKYLMPHNWSSPDDFYNYLVAAFDELYAEGVEGSPKMMSVGLHARISGRPGRIGAVRKFVEYIRQKEGVWVATREEIARYWLEVHPYKG</sequence>
<keyword evidence="3" id="KW-1185">Reference proteome</keyword>
<dbReference type="PROSITE" id="PS51677">
    <property type="entry name" value="NODB"/>
    <property type="match status" value="1"/>
</dbReference>
<dbReference type="InterPro" id="IPR002509">
    <property type="entry name" value="NODB_dom"/>
</dbReference>
<organism evidence="2 3">
    <name type="scientific">Recurvomyces mirabilis</name>
    <dbReference type="NCBI Taxonomy" id="574656"/>
    <lineage>
        <taxon>Eukaryota</taxon>
        <taxon>Fungi</taxon>
        <taxon>Dikarya</taxon>
        <taxon>Ascomycota</taxon>
        <taxon>Pezizomycotina</taxon>
        <taxon>Dothideomycetes</taxon>
        <taxon>Dothideomycetidae</taxon>
        <taxon>Mycosphaerellales</taxon>
        <taxon>Teratosphaeriaceae</taxon>
        <taxon>Recurvomyces</taxon>
    </lineage>
</organism>